<dbReference type="InterPro" id="IPR032675">
    <property type="entry name" value="LRR_dom_sf"/>
</dbReference>
<dbReference type="AlphaFoldDB" id="A0A015N995"/>
<reference evidence="1 2" key="1">
    <citation type="submission" date="2014-02" db="EMBL/GenBank/DDBJ databases">
        <title>Single nucleus genome sequencing reveals high similarity among nuclei of an endomycorrhizal fungus.</title>
        <authorList>
            <person name="Lin K."/>
            <person name="Geurts R."/>
            <person name="Zhang Z."/>
            <person name="Limpens E."/>
            <person name="Saunders D.G."/>
            <person name="Mu D."/>
            <person name="Pang E."/>
            <person name="Cao H."/>
            <person name="Cha H."/>
            <person name="Lin T."/>
            <person name="Zhou Q."/>
            <person name="Shang Y."/>
            <person name="Li Y."/>
            <person name="Ivanov S."/>
            <person name="Sharma T."/>
            <person name="Velzen R.V."/>
            <person name="Ruijter N.D."/>
            <person name="Aanen D.K."/>
            <person name="Win J."/>
            <person name="Kamoun S."/>
            <person name="Bisseling T."/>
            <person name="Huang S."/>
        </authorList>
    </citation>
    <scope>NUCLEOTIDE SEQUENCE [LARGE SCALE GENOMIC DNA]</scope>
    <source>
        <strain evidence="2">DAOM197198w</strain>
    </source>
</reference>
<evidence type="ECO:0000313" key="1">
    <source>
        <dbReference type="EMBL" id="EXX75733.1"/>
    </source>
</evidence>
<proteinExistence type="predicted"/>
<dbReference type="OrthoDB" id="2339173at2759"/>
<keyword evidence="2" id="KW-1185">Reference proteome</keyword>
<organism evidence="1 2">
    <name type="scientific">Rhizophagus irregularis (strain DAOM 197198w)</name>
    <name type="common">Glomus intraradices</name>
    <dbReference type="NCBI Taxonomy" id="1432141"/>
    <lineage>
        <taxon>Eukaryota</taxon>
        <taxon>Fungi</taxon>
        <taxon>Fungi incertae sedis</taxon>
        <taxon>Mucoromycota</taxon>
        <taxon>Glomeromycotina</taxon>
        <taxon>Glomeromycetes</taxon>
        <taxon>Glomerales</taxon>
        <taxon>Glomeraceae</taxon>
        <taxon>Rhizophagus</taxon>
    </lineage>
</organism>
<sequence length="482" mass="56723">MSELNMGMLSLILEKLQNDGKTLYSCLLVNKTWCEIIVPILWETPGRFKSNSNAIEMLFDTIISHLPKDSKNTLRENGINFIEQKYEQPLFNYISYWKNLNLYLLESMISIKNIKNSKRTIIRKEMLKLFINKNTSFSYLYITKQYNHQIHLFPGVEHCFSGLEYLCCNASVDKKILEGLAKTSNSIKKLKLRFNVMKTNNYEIIKLIEAQKNLNVVGFNKQPTNVIDQSYCKTLEESLIKNVNNIQYFSMNWKPVTNILSQLVNLISLDIKLSSYADWNYLDKVCLPNLKILKTQKIPSKDLANLIQNTKGNLIEISIQYEGNDNRRLLQVIYNKCPNLKYLKISFNNIDIIKLEKLLIECKYLNGLFLNTLDNNDPDWDNLFEILIRSSPKNLFRFKFSYYYKIFRFNSLELFLDNWNKQPILLQTIPVCLLVDADFKRHQQQVNDLINKYVTKGSVKAYDLGKIFEDFEWTQNKSRAYF</sequence>
<dbReference type="InterPro" id="IPR001611">
    <property type="entry name" value="Leu-rich_rpt"/>
</dbReference>
<comment type="caution">
    <text evidence="1">The sequence shown here is derived from an EMBL/GenBank/DDBJ whole genome shotgun (WGS) entry which is preliminary data.</text>
</comment>
<dbReference type="EMBL" id="JEMT01012371">
    <property type="protein sequence ID" value="EXX75733.1"/>
    <property type="molecule type" value="Genomic_DNA"/>
</dbReference>
<evidence type="ECO:0008006" key="3">
    <source>
        <dbReference type="Google" id="ProtNLM"/>
    </source>
</evidence>
<dbReference type="Gene3D" id="3.80.10.10">
    <property type="entry name" value="Ribonuclease Inhibitor"/>
    <property type="match status" value="1"/>
</dbReference>
<dbReference type="PROSITE" id="PS51450">
    <property type="entry name" value="LRR"/>
    <property type="match status" value="1"/>
</dbReference>
<dbReference type="Proteomes" id="UP000022910">
    <property type="component" value="Unassembled WGS sequence"/>
</dbReference>
<dbReference type="HOGENOM" id="CLU_028913_1_0_1"/>
<dbReference type="SUPFAM" id="SSF52047">
    <property type="entry name" value="RNI-like"/>
    <property type="match status" value="1"/>
</dbReference>
<evidence type="ECO:0000313" key="2">
    <source>
        <dbReference type="Proteomes" id="UP000022910"/>
    </source>
</evidence>
<protein>
    <recommendedName>
        <fullName evidence="3">F-box domain-containing protein</fullName>
    </recommendedName>
</protein>
<name>A0A015N995_RHIIW</name>
<accession>A0A015N995</accession>
<gene>
    <name evidence="1" type="ORF">RirG_039320</name>
</gene>